<evidence type="ECO:0000256" key="1">
    <source>
        <dbReference type="ARBA" id="ARBA00004141"/>
    </source>
</evidence>
<dbReference type="PANTHER" id="PTHR13439:SF0">
    <property type="entry name" value="TOPOISOMERASE I DAMAGE AFFECTED PROTEIN 4"/>
    <property type="match status" value="1"/>
</dbReference>
<keyword evidence="3 6" id="KW-1133">Transmembrane helix</keyword>
<keyword evidence="9" id="KW-1185">Reference proteome</keyword>
<dbReference type="PANTHER" id="PTHR13439">
    <property type="entry name" value="CT120 PROTEIN"/>
    <property type="match status" value="1"/>
</dbReference>
<evidence type="ECO:0000256" key="6">
    <source>
        <dbReference type="SAM" id="Phobius"/>
    </source>
</evidence>
<evidence type="ECO:0000256" key="4">
    <source>
        <dbReference type="ARBA" id="ARBA00023136"/>
    </source>
</evidence>
<accession>A0A8J9W761</accession>
<keyword evidence="2 5" id="KW-0812">Transmembrane</keyword>
<dbReference type="Proteomes" id="UP000838412">
    <property type="component" value="Chromosome 10"/>
</dbReference>
<gene>
    <name evidence="8" type="primary">TMEM56</name>
    <name evidence="8" type="ORF">BLAG_LOCUS3378</name>
</gene>
<name>A0A8J9W761_BRALA</name>
<dbReference type="SMART" id="SM00724">
    <property type="entry name" value="TLC"/>
    <property type="match status" value="1"/>
</dbReference>
<evidence type="ECO:0000256" key="5">
    <source>
        <dbReference type="PROSITE-ProRule" id="PRU00205"/>
    </source>
</evidence>
<dbReference type="Pfam" id="PF03798">
    <property type="entry name" value="TRAM_LAG1_CLN8"/>
    <property type="match status" value="1"/>
</dbReference>
<dbReference type="InterPro" id="IPR006634">
    <property type="entry name" value="TLC-dom"/>
</dbReference>
<dbReference type="InterPro" id="IPR050846">
    <property type="entry name" value="TLCD"/>
</dbReference>
<evidence type="ECO:0000259" key="7">
    <source>
        <dbReference type="PROSITE" id="PS50922"/>
    </source>
</evidence>
<dbReference type="GO" id="GO:0055088">
    <property type="term" value="P:lipid homeostasis"/>
    <property type="evidence" value="ECO:0007669"/>
    <property type="project" value="TreeGrafter"/>
</dbReference>
<reference evidence="8" key="1">
    <citation type="submission" date="2022-01" db="EMBL/GenBank/DDBJ databases">
        <authorList>
            <person name="Braso-Vives M."/>
        </authorList>
    </citation>
    <scope>NUCLEOTIDE SEQUENCE</scope>
</reference>
<dbReference type="AlphaFoldDB" id="A0A8J9W761"/>
<dbReference type="PROSITE" id="PS50922">
    <property type="entry name" value="TLC"/>
    <property type="match status" value="1"/>
</dbReference>
<dbReference type="OrthoDB" id="10266980at2759"/>
<feature type="transmembrane region" description="Helical" evidence="6">
    <location>
        <begin position="32"/>
        <end position="55"/>
    </location>
</feature>
<dbReference type="GO" id="GO:0016020">
    <property type="term" value="C:membrane"/>
    <property type="evidence" value="ECO:0007669"/>
    <property type="project" value="UniProtKB-SubCell"/>
</dbReference>
<evidence type="ECO:0000313" key="8">
    <source>
        <dbReference type="EMBL" id="CAH1238979.1"/>
    </source>
</evidence>
<evidence type="ECO:0000256" key="2">
    <source>
        <dbReference type="ARBA" id="ARBA00022692"/>
    </source>
</evidence>
<comment type="subcellular location">
    <subcellularLocation>
        <location evidence="1">Membrane</location>
        <topology evidence="1">Multi-pass membrane protein</topology>
    </subcellularLocation>
</comment>
<evidence type="ECO:0000313" key="9">
    <source>
        <dbReference type="Proteomes" id="UP000838412"/>
    </source>
</evidence>
<organism evidence="8 9">
    <name type="scientific">Branchiostoma lanceolatum</name>
    <name type="common">Common lancelet</name>
    <name type="synonym">Amphioxus lanceolatum</name>
    <dbReference type="NCBI Taxonomy" id="7740"/>
    <lineage>
        <taxon>Eukaryota</taxon>
        <taxon>Metazoa</taxon>
        <taxon>Chordata</taxon>
        <taxon>Cephalochordata</taxon>
        <taxon>Leptocardii</taxon>
        <taxon>Amphioxiformes</taxon>
        <taxon>Branchiostomatidae</taxon>
        <taxon>Branchiostoma</taxon>
    </lineage>
</organism>
<dbReference type="GO" id="GO:0005783">
    <property type="term" value="C:endoplasmic reticulum"/>
    <property type="evidence" value="ECO:0007669"/>
    <property type="project" value="TreeGrafter"/>
</dbReference>
<protein>
    <submittedName>
        <fullName evidence="8">TMEM56 protein</fullName>
    </submittedName>
</protein>
<keyword evidence="4 5" id="KW-0472">Membrane</keyword>
<feature type="domain" description="TLC" evidence="7">
    <location>
        <begin position="1"/>
        <end position="188"/>
    </location>
</feature>
<feature type="transmembrane region" description="Helical" evidence="6">
    <location>
        <begin position="157"/>
        <end position="177"/>
    </location>
</feature>
<sequence length="195" mass="22297">MPAHVTRALYASDVTWSGRVLVNEDATLCPPLVVHMVCMSLGYMVADSLLMVMFVPLRDWKMVLHHTAAIWGSLNVIGRPVGMRFGNTWFLMELSTPFVHMRLILHTLGYRRSLLYKVNGVAMLVVFFLCRITTILVFVDVIPHMKTGELYKVGSGVLINMFVLTPIFYVMNIFWFIKICKGAYRVLYSPKMNTE</sequence>
<dbReference type="EMBL" id="OV696695">
    <property type="protein sequence ID" value="CAH1238979.1"/>
    <property type="molecule type" value="Genomic_DNA"/>
</dbReference>
<proteinExistence type="predicted"/>
<feature type="transmembrane region" description="Helical" evidence="6">
    <location>
        <begin position="121"/>
        <end position="145"/>
    </location>
</feature>
<evidence type="ECO:0000256" key="3">
    <source>
        <dbReference type="ARBA" id="ARBA00022989"/>
    </source>
</evidence>